<keyword evidence="7" id="KW-0472">Membrane</keyword>
<feature type="transmembrane region" description="Helical" evidence="7">
    <location>
        <begin position="49"/>
        <end position="70"/>
    </location>
</feature>
<dbReference type="EMBL" id="CP039691">
    <property type="protein sequence ID" value="QCI98950.1"/>
    <property type="molecule type" value="Genomic_DNA"/>
</dbReference>
<dbReference type="InterPro" id="IPR004358">
    <property type="entry name" value="Sig_transdc_His_kin-like_C"/>
</dbReference>
<dbReference type="RefSeq" id="WP_027674460.1">
    <property type="nucleotide sequence ID" value="NZ_CP039691.1"/>
</dbReference>
<name>A0A4D7E2N4_9HYPH</name>
<dbReference type="STRING" id="1367849.GCA_000518585_01635"/>
<dbReference type="Pfam" id="PF02518">
    <property type="entry name" value="HATPase_c"/>
    <property type="match status" value="1"/>
</dbReference>
<reference evidence="10 12" key="1">
    <citation type="submission" date="2019-04" db="EMBL/GenBank/DDBJ databases">
        <title>Complete genome sequence of Agrobacterium larrymoorei CFBP5473.</title>
        <authorList>
            <person name="Haryono M."/>
            <person name="Chou L."/>
            <person name="Lin Y.-C."/>
            <person name="Lai E.-M."/>
            <person name="Kuo C.-H."/>
        </authorList>
    </citation>
    <scope>NUCLEOTIDE SEQUENCE [LARGE SCALE GENOMIC DNA]</scope>
    <source>
        <strain evidence="10 12">CFBP5473</strain>
    </source>
</reference>
<dbReference type="SMART" id="SM00388">
    <property type="entry name" value="HisKA"/>
    <property type="match status" value="1"/>
</dbReference>
<feature type="domain" description="Response regulatory" evidence="9">
    <location>
        <begin position="630"/>
        <end position="748"/>
    </location>
</feature>
<evidence type="ECO:0000313" key="13">
    <source>
        <dbReference type="Proteomes" id="UP000826513"/>
    </source>
</evidence>
<dbReference type="SMART" id="SM00387">
    <property type="entry name" value="HATPase_c"/>
    <property type="match status" value="1"/>
</dbReference>
<dbReference type="AlphaFoldDB" id="A0A4D7E2N4"/>
<keyword evidence="4" id="KW-0902">Two-component regulatory system</keyword>
<dbReference type="GO" id="GO:0000155">
    <property type="term" value="F:phosphorelay sensor kinase activity"/>
    <property type="evidence" value="ECO:0007669"/>
    <property type="project" value="InterPro"/>
</dbReference>
<evidence type="ECO:0000256" key="5">
    <source>
        <dbReference type="PROSITE-ProRule" id="PRU00169"/>
    </source>
</evidence>
<evidence type="ECO:0000259" key="8">
    <source>
        <dbReference type="PROSITE" id="PS50109"/>
    </source>
</evidence>
<dbReference type="SUPFAM" id="SSF47384">
    <property type="entry name" value="Homodimeric domain of signal transducing histidine kinase"/>
    <property type="match status" value="1"/>
</dbReference>
<feature type="domain" description="Histidine kinase" evidence="8">
    <location>
        <begin position="247"/>
        <end position="462"/>
    </location>
</feature>
<sequence length="756" mass="82547">MSDLARLKEQLTDTFGGPEGEAQSLPQNSQPASPDFSEDQARSPSNQRLLRIFAFLSAIGALAFFLTGLLKLNAGLMALCGLTALVGLTGFAHTAWRNAVSRNRDALEARLQEEKQVRNAALMAEIHEAMGDLVVTRDMNRCIVHANGVFREVTGCAAPEGKSCEDIGIAFRPGGKLHCYDVEIATPYGQRIFSWHDIVTQDITSSRLVISSIARDVTEERAALINREEARLRAENADAAKGRLLATVSHEIRLPLSGILGMNHLLSQTRLTQEQRNYLDGMRESGQALVQLVEDLLDFSTMEVGRFRLNPRAENLRQLIESVVEMLAHRAHEKGIEIASLVAPDVPDYLDFDPARLRQVLFNLIGNAVKFTREGGVFVHASMAHGELAISVEDTGPGMSRAEQVRIFGEFEQAGSTRQRSNGTGLGLAISARIVREFGGALTVSSKKGKGSTFLLKFRPAIAGSSRLPSHRLDVLQQSKVLLLSPAGVASTATAKAIQSLGGLCIEASTIKQLDAFQAEGQLGAITDIIIDHRVASTFRKRLQSLSLSQEKPPRRILLVNPEERASQPQEEFDAWLIRPLREKSLVDVLCGRLRGLERRDAINDNHPGFSFSPAIAPVREKAGRFHELTVLVAEDDPVIARIIRAVLEKSGCKVHAVDDFTALSEAISGTLPLPDLVISDLNMPGGEGLDVLPDINHALQKQGIPLIVLSADTSDATRFSLSNSGMDIVLPKPVEPKRLIEEILRLFPQTRIAEI</sequence>
<dbReference type="FunFam" id="3.30.565.10:FF:000010">
    <property type="entry name" value="Sensor histidine kinase RcsC"/>
    <property type="match status" value="1"/>
</dbReference>
<dbReference type="Gene3D" id="1.10.287.130">
    <property type="match status" value="1"/>
</dbReference>
<proteinExistence type="predicted"/>
<keyword evidence="13" id="KW-1185">Reference proteome</keyword>
<dbReference type="OrthoDB" id="9801651at2"/>
<dbReference type="Gene3D" id="3.40.50.2300">
    <property type="match status" value="1"/>
</dbReference>
<gene>
    <name evidence="10" type="ORF">CFBP5473_14240</name>
    <name evidence="11" type="ORF">J5285_05500</name>
</gene>
<dbReference type="CDD" id="cd00082">
    <property type="entry name" value="HisKA"/>
    <property type="match status" value="1"/>
</dbReference>
<evidence type="ECO:0000256" key="1">
    <source>
        <dbReference type="ARBA" id="ARBA00000085"/>
    </source>
</evidence>
<evidence type="ECO:0000313" key="11">
    <source>
        <dbReference type="EMBL" id="QYA08156.1"/>
    </source>
</evidence>
<reference evidence="11 13" key="2">
    <citation type="submission" date="2021-03" db="EMBL/GenBank/DDBJ databases">
        <title>Rapid diversification of plasmids in a genus of pathogenic and nitrogen fixing bacteria.</title>
        <authorList>
            <person name="Weisberg A.J."/>
            <person name="Miller M."/>
            <person name="Ream W."/>
            <person name="Grunwald N.J."/>
            <person name="Chang J.H."/>
        </authorList>
    </citation>
    <scope>NUCLEOTIDE SEQUENCE [LARGE SCALE GENOMIC DNA]</scope>
    <source>
        <strain evidence="11 13">AF3.44</strain>
    </source>
</reference>
<dbReference type="Pfam" id="PF00512">
    <property type="entry name" value="HisKA"/>
    <property type="match status" value="1"/>
</dbReference>
<dbReference type="SUPFAM" id="SSF55785">
    <property type="entry name" value="PYP-like sensor domain (PAS domain)"/>
    <property type="match status" value="1"/>
</dbReference>
<keyword evidence="3 5" id="KW-0597">Phosphoprotein</keyword>
<evidence type="ECO:0000259" key="9">
    <source>
        <dbReference type="PROSITE" id="PS50110"/>
    </source>
</evidence>
<keyword evidence="10" id="KW-0418">Kinase</keyword>
<dbReference type="PROSITE" id="PS50109">
    <property type="entry name" value="HIS_KIN"/>
    <property type="match status" value="1"/>
</dbReference>
<dbReference type="PANTHER" id="PTHR45339">
    <property type="entry name" value="HYBRID SIGNAL TRANSDUCTION HISTIDINE KINASE J"/>
    <property type="match status" value="1"/>
</dbReference>
<evidence type="ECO:0000256" key="6">
    <source>
        <dbReference type="SAM" id="MobiDB-lite"/>
    </source>
</evidence>
<dbReference type="InterPro" id="IPR035965">
    <property type="entry name" value="PAS-like_dom_sf"/>
</dbReference>
<evidence type="ECO:0000256" key="7">
    <source>
        <dbReference type="SAM" id="Phobius"/>
    </source>
</evidence>
<dbReference type="EC" id="2.7.13.3" evidence="2"/>
<dbReference type="InterPro" id="IPR036890">
    <property type="entry name" value="HATPase_C_sf"/>
</dbReference>
<protein>
    <recommendedName>
        <fullName evidence="2">histidine kinase</fullName>
        <ecNumber evidence="2">2.7.13.3</ecNumber>
    </recommendedName>
</protein>
<organism evidence="10 12">
    <name type="scientific">Agrobacterium larrymoorei</name>
    <dbReference type="NCBI Taxonomy" id="160699"/>
    <lineage>
        <taxon>Bacteria</taxon>
        <taxon>Pseudomonadati</taxon>
        <taxon>Pseudomonadota</taxon>
        <taxon>Alphaproteobacteria</taxon>
        <taxon>Hyphomicrobiales</taxon>
        <taxon>Rhizobiaceae</taxon>
        <taxon>Rhizobium/Agrobacterium group</taxon>
        <taxon>Agrobacterium</taxon>
    </lineage>
</organism>
<keyword evidence="7" id="KW-0812">Transmembrane</keyword>
<dbReference type="EMBL" id="CP072167">
    <property type="protein sequence ID" value="QYA08156.1"/>
    <property type="molecule type" value="Genomic_DNA"/>
</dbReference>
<accession>A0A4D7E2N4</accession>
<comment type="catalytic activity">
    <reaction evidence="1">
        <text>ATP + protein L-histidine = ADP + protein N-phospho-L-histidine.</text>
        <dbReference type="EC" id="2.7.13.3"/>
    </reaction>
</comment>
<dbReference type="CDD" id="cd00156">
    <property type="entry name" value="REC"/>
    <property type="match status" value="1"/>
</dbReference>
<evidence type="ECO:0000313" key="10">
    <source>
        <dbReference type="EMBL" id="QCI98950.1"/>
    </source>
</evidence>
<dbReference type="PANTHER" id="PTHR45339:SF5">
    <property type="entry name" value="HISTIDINE KINASE"/>
    <property type="match status" value="1"/>
</dbReference>
<dbReference type="PROSITE" id="PS50110">
    <property type="entry name" value="RESPONSE_REGULATORY"/>
    <property type="match status" value="1"/>
</dbReference>
<dbReference type="SUPFAM" id="SSF55874">
    <property type="entry name" value="ATPase domain of HSP90 chaperone/DNA topoisomerase II/histidine kinase"/>
    <property type="match status" value="1"/>
</dbReference>
<dbReference type="CDD" id="cd16922">
    <property type="entry name" value="HATPase_EvgS-ArcB-TorS-like"/>
    <property type="match status" value="1"/>
</dbReference>
<dbReference type="KEGG" id="alf:CFBP5473_14240"/>
<keyword evidence="7" id="KW-1133">Transmembrane helix</keyword>
<feature type="compositionally biased region" description="Basic and acidic residues" evidence="6">
    <location>
        <begin position="1"/>
        <end position="11"/>
    </location>
</feature>
<dbReference type="InterPro" id="IPR011006">
    <property type="entry name" value="CheY-like_superfamily"/>
</dbReference>
<dbReference type="InterPro" id="IPR003594">
    <property type="entry name" value="HATPase_dom"/>
</dbReference>
<dbReference type="Proteomes" id="UP000826513">
    <property type="component" value="Chromosome 1"/>
</dbReference>
<dbReference type="Gene3D" id="3.30.565.10">
    <property type="entry name" value="Histidine kinase-like ATPase, C-terminal domain"/>
    <property type="match status" value="1"/>
</dbReference>
<dbReference type="SMART" id="SM00448">
    <property type="entry name" value="REC"/>
    <property type="match status" value="1"/>
</dbReference>
<dbReference type="Proteomes" id="UP000298545">
    <property type="component" value="Chromosome circular"/>
</dbReference>
<dbReference type="InterPro" id="IPR003661">
    <property type="entry name" value="HisK_dim/P_dom"/>
</dbReference>
<dbReference type="InterPro" id="IPR001789">
    <property type="entry name" value="Sig_transdc_resp-reg_receiver"/>
</dbReference>
<evidence type="ECO:0000256" key="3">
    <source>
        <dbReference type="ARBA" id="ARBA00022553"/>
    </source>
</evidence>
<dbReference type="InterPro" id="IPR036097">
    <property type="entry name" value="HisK_dim/P_sf"/>
</dbReference>
<feature type="modified residue" description="4-aspartylphosphate" evidence="5">
    <location>
        <position position="681"/>
    </location>
</feature>
<evidence type="ECO:0000256" key="2">
    <source>
        <dbReference type="ARBA" id="ARBA00012438"/>
    </source>
</evidence>
<dbReference type="Pfam" id="PF00072">
    <property type="entry name" value="Response_reg"/>
    <property type="match status" value="1"/>
</dbReference>
<evidence type="ECO:0000256" key="4">
    <source>
        <dbReference type="ARBA" id="ARBA00023012"/>
    </source>
</evidence>
<dbReference type="PRINTS" id="PR00344">
    <property type="entry name" value="BCTRLSENSOR"/>
</dbReference>
<feature type="region of interest" description="Disordered" evidence="6">
    <location>
        <begin position="1"/>
        <end position="41"/>
    </location>
</feature>
<evidence type="ECO:0000313" key="12">
    <source>
        <dbReference type="Proteomes" id="UP000298545"/>
    </source>
</evidence>
<keyword evidence="10" id="KW-0808">Transferase</keyword>
<dbReference type="SUPFAM" id="SSF52172">
    <property type="entry name" value="CheY-like"/>
    <property type="match status" value="1"/>
</dbReference>
<dbReference type="InterPro" id="IPR005467">
    <property type="entry name" value="His_kinase_dom"/>
</dbReference>